<evidence type="ECO:0000313" key="2">
    <source>
        <dbReference type="Proteomes" id="UP000187455"/>
    </source>
</evidence>
<proteinExistence type="predicted"/>
<evidence type="ECO:0000313" key="1">
    <source>
        <dbReference type="EMBL" id="OLY81163.1"/>
    </source>
</evidence>
<sequence>MAKERHRTLPEAHRRGCISFKKEKDRRRITASLRPKKCKPITVIDELQNGMNTVRLQTRPQKRLYDVSILDGYIPKYIYTQILQ</sequence>
<reference evidence="1 2" key="1">
    <citation type="journal article" date="2016" name="Mol. Biol. Evol.">
        <title>Genome-Wide Survey of Gut Fungi (Harpellales) Reveals the First Horizontally Transferred Ubiquitin Gene from a Mosquito Host.</title>
        <authorList>
            <person name="Wang Y."/>
            <person name="White M.M."/>
            <person name="Kvist S."/>
            <person name="Moncalvo J.M."/>
        </authorList>
    </citation>
    <scope>NUCLEOTIDE SEQUENCE [LARGE SCALE GENOMIC DNA]</scope>
    <source>
        <strain evidence="1 2">ALG-7-W6</strain>
    </source>
</reference>
<protein>
    <submittedName>
        <fullName evidence="1">Uncharacterized protein</fullName>
    </submittedName>
</protein>
<accession>A0A1R0GW84</accession>
<dbReference type="EMBL" id="LSSL01002704">
    <property type="protein sequence ID" value="OLY81163.1"/>
    <property type="molecule type" value="Genomic_DNA"/>
</dbReference>
<name>A0A1R0GW84_9FUNG</name>
<dbReference type="AlphaFoldDB" id="A0A1R0GW84"/>
<organism evidence="1 2">
    <name type="scientific">Smittium mucronatum</name>
    <dbReference type="NCBI Taxonomy" id="133383"/>
    <lineage>
        <taxon>Eukaryota</taxon>
        <taxon>Fungi</taxon>
        <taxon>Fungi incertae sedis</taxon>
        <taxon>Zoopagomycota</taxon>
        <taxon>Kickxellomycotina</taxon>
        <taxon>Harpellomycetes</taxon>
        <taxon>Harpellales</taxon>
        <taxon>Legeriomycetaceae</taxon>
        <taxon>Smittium</taxon>
    </lineage>
</organism>
<keyword evidence="2" id="KW-1185">Reference proteome</keyword>
<dbReference type="Proteomes" id="UP000187455">
    <property type="component" value="Unassembled WGS sequence"/>
</dbReference>
<comment type="caution">
    <text evidence="1">The sequence shown here is derived from an EMBL/GenBank/DDBJ whole genome shotgun (WGS) entry which is preliminary data.</text>
</comment>
<gene>
    <name evidence="1" type="ORF">AYI68_g4737</name>
</gene>